<accession>A0ABQ8BPM6</accession>
<dbReference type="InterPro" id="IPR051502">
    <property type="entry name" value="RLP_Defense_Trigger"/>
</dbReference>
<dbReference type="Gene3D" id="3.80.10.10">
    <property type="entry name" value="Ribonuclease Inhibitor"/>
    <property type="match status" value="1"/>
</dbReference>
<evidence type="ECO:0000256" key="1">
    <source>
        <dbReference type="ARBA" id="ARBA00004162"/>
    </source>
</evidence>
<dbReference type="PANTHER" id="PTHR48062">
    <property type="entry name" value="RECEPTOR-LIKE PROTEIN 14"/>
    <property type="match status" value="1"/>
</dbReference>
<comment type="similarity">
    <text evidence="2">Belongs to the RLP family.</text>
</comment>
<evidence type="ECO:0000256" key="10">
    <source>
        <dbReference type="ARBA" id="ARBA00023170"/>
    </source>
</evidence>
<evidence type="ECO:0000256" key="2">
    <source>
        <dbReference type="ARBA" id="ARBA00009592"/>
    </source>
</evidence>
<dbReference type="PANTHER" id="PTHR48062:SF52">
    <property type="entry name" value="RECEPTOR-LIKE PROTEIN 8-RELATED"/>
    <property type="match status" value="1"/>
</dbReference>
<dbReference type="SUPFAM" id="SSF52058">
    <property type="entry name" value="L domain-like"/>
    <property type="match status" value="2"/>
</dbReference>
<keyword evidence="3" id="KW-1003">Cell membrane</keyword>
<evidence type="ECO:0000256" key="8">
    <source>
        <dbReference type="ARBA" id="ARBA00022989"/>
    </source>
</evidence>
<feature type="non-terminal residue" evidence="11">
    <location>
        <position position="1"/>
    </location>
</feature>
<proteinExistence type="inferred from homology"/>
<evidence type="ECO:0000256" key="4">
    <source>
        <dbReference type="ARBA" id="ARBA00022614"/>
    </source>
</evidence>
<evidence type="ECO:0000256" key="9">
    <source>
        <dbReference type="ARBA" id="ARBA00023136"/>
    </source>
</evidence>
<keyword evidence="10" id="KW-0675">Receptor</keyword>
<reference evidence="11 12" key="1">
    <citation type="submission" date="2021-05" db="EMBL/GenBank/DDBJ databases">
        <title>Genome Assembly of Synthetic Allotetraploid Brassica napus Reveals Homoeologous Exchanges between Subgenomes.</title>
        <authorList>
            <person name="Davis J.T."/>
        </authorList>
    </citation>
    <scope>NUCLEOTIDE SEQUENCE [LARGE SCALE GENOMIC DNA]</scope>
    <source>
        <strain evidence="12">cv. Da-Ae</strain>
        <tissue evidence="11">Seedling</tissue>
    </source>
</reference>
<comment type="subcellular location">
    <subcellularLocation>
        <location evidence="1">Cell membrane</location>
        <topology evidence="1">Single-pass membrane protein</topology>
    </subcellularLocation>
</comment>
<organism evidence="11 12">
    <name type="scientific">Brassica napus</name>
    <name type="common">Rape</name>
    <dbReference type="NCBI Taxonomy" id="3708"/>
    <lineage>
        <taxon>Eukaryota</taxon>
        <taxon>Viridiplantae</taxon>
        <taxon>Streptophyta</taxon>
        <taxon>Embryophyta</taxon>
        <taxon>Tracheophyta</taxon>
        <taxon>Spermatophyta</taxon>
        <taxon>Magnoliopsida</taxon>
        <taxon>eudicotyledons</taxon>
        <taxon>Gunneridae</taxon>
        <taxon>Pentapetalae</taxon>
        <taxon>rosids</taxon>
        <taxon>malvids</taxon>
        <taxon>Brassicales</taxon>
        <taxon>Brassicaceae</taxon>
        <taxon>Brassiceae</taxon>
        <taxon>Brassica</taxon>
    </lineage>
</organism>
<name>A0ABQ8BPM6_BRANA</name>
<evidence type="ECO:0000256" key="6">
    <source>
        <dbReference type="ARBA" id="ARBA00022729"/>
    </source>
</evidence>
<dbReference type="EMBL" id="JAGKQM010000010">
    <property type="protein sequence ID" value="KAH0906205.1"/>
    <property type="molecule type" value="Genomic_DNA"/>
</dbReference>
<keyword evidence="4" id="KW-0433">Leucine-rich repeat</keyword>
<keyword evidence="7" id="KW-0677">Repeat</keyword>
<protein>
    <submittedName>
        <fullName evidence="11">Uncharacterized protein</fullName>
    </submittedName>
</protein>
<evidence type="ECO:0000313" key="11">
    <source>
        <dbReference type="EMBL" id="KAH0906205.1"/>
    </source>
</evidence>
<gene>
    <name evidence="11" type="ORF">HID58_038032</name>
</gene>
<keyword evidence="6" id="KW-0732">Signal</keyword>
<dbReference type="InterPro" id="IPR032675">
    <property type="entry name" value="LRR_dom_sf"/>
</dbReference>
<keyword evidence="12" id="KW-1185">Reference proteome</keyword>
<keyword evidence="9" id="KW-0472">Membrane</keyword>
<dbReference type="Proteomes" id="UP000824890">
    <property type="component" value="Unassembled WGS sequence"/>
</dbReference>
<evidence type="ECO:0000256" key="3">
    <source>
        <dbReference type="ARBA" id="ARBA00022475"/>
    </source>
</evidence>
<sequence>SENHERNRGAQTKEEANYSNRLRCAEPVFGITEIAPHIQLVSAATEKSYSRAPPGVLKVAERKKFEKLVVPKQKPTTSCLLPENLHAAGSEKHTRCRTHAPHLTHPFREWLDPSVLLRQLLLVSPPRSDLEALEILGLGYTSSISGLARLNWLFLRTDQREALRLQHHPQVTALEQLPLLHPWYPRSHLRRHYPRSRSTLHQNPVLYVTFPPGSHKPFWNDLENPEEARLDFPEELSQAEQTEFDFRGGAGAVATAASVKTVAIPETARSSYCSQYIQESRAENSWSFKEEIIIEGLSFVLSRRNRGTVDYIYGLDLSNDGLSGVIPSELEYSQNYEAMNLSHNFLSSSIPDIFSKLLDIETLIFLITCYIETYLFS</sequence>
<comment type="caution">
    <text evidence="11">The sequence shown here is derived from an EMBL/GenBank/DDBJ whole genome shotgun (WGS) entry which is preliminary data.</text>
</comment>
<evidence type="ECO:0000256" key="5">
    <source>
        <dbReference type="ARBA" id="ARBA00022692"/>
    </source>
</evidence>
<keyword evidence="8" id="KW-1133">Transmembrane helix</keyword>
<evidence type="ECO:0000256" key="7">
    <source>
        <dbReference type="ARBA" id="ARBA00022737"/>
    </source>
</evidence>
<evidence type="ECO:0000313" key="12">
    <source>
        <dbReference type="Proteomes" id="UP000824890"/>
    </source>
</evidence>
<keyword evidence="5" id="KW-0812">Transmembrane</keyword>